<feature type="transmembrane region" description="Helical" evidence="5">
    <location>
        <begin position="62"/>
        <end position="80"/>
    </location>
</feature>
<keyword evidence="3 5" id="KW-1133">Transmembrane helix</keyword>
<evidence type="ECO:0000313" key="6">
    <source>
        <dbReference type="EMBL" id="CAH3015857.1"/>
    </source>
</evidence>
<name>A0ABN8LK29_9CNID</name>
<keyword evidence="7" id="KW-1185">Reference proteome</keyword>
<evidence type="ECO:0000313" key="7">
    <source>
        <dbReference type="Proteomes" id="UP001159427"/>
    </source>
</evidence>
<evidence type="ECO:0000256" key="5">
    <source>
        <dbReference type="SAM" id="Phobius"/>
    </source>
</evidence>
<organism evidence="6 7">
    <name type="scientific">Porites evermanni</name>
    <dbReference type="NCBI Taxonomy" id="104178"/>
    <lineage>
        <taxon>Eukaryota</taxon>
        <taxon>Metazoa</taxon>
        <taxon>Cnidaria</taxon>
        <taxon>Anthozoa</taxon>
        <taxon>Hexacorallia</taxon>
        <taxon>Scleractinia</taxon>
        <taxon>Fungiina</taxon>
        <taxon>Poritidae</taxon>
        <taxon>Porites</taxon>
    </lineage>
</organism>
<evidence type="ECO:0000256" key="1">
    <source>
        <dbReference type="ARBA" id="ARBA00004141"/>
    </source>
</evidence>
<feature type="transmembrane region" description="Helical" evidence="5">
    <location>
        <begin position="112"/>
        <end position="135"/>
    </location>
</feature>
<gene>
    <name evidence="6" type="ORF">PEVE_00022609</name>
</gene>
<comment type="caution">
    <text evidence="6">The sequence shown here is derived from an EMBL/GenBank/DDBJ whole genome shotgun (WGS) entry which is preliminary data.</text>
</comment>
<dbReference type="Pfam" id="PF09801">
    <property type="entry name" value="SYS1"/>
    <property type="match status" value="1"/>
</dbReference>
<accession>A0ABN8LK29</accession>
<sequence length="151" mass="17360">MAEDTRVICCNLCIALPLFFLVYYMVASLLSGAFKINDFDGKTPFDFQNCCSVTDNKHLVTLLSLLLTYIITTVVYIIFLRKKLWDYAITVGLFHLAVSCAVMQAFPTNWEWWIAFLSSVLFMALFGELIIRFCFNKKRDVSISPQRNLVT</sequence>
<dbReference type="Proteomes" id="UP001159427">
    <property type="component" value="Unassembled WGS sequence"/>
</dbReference>
<dbReference type="EMBL" id="CALNXI010000030">
    <property type="protein sequence ID" value="CAH3015857.1"/>
    <property type="molecule type" value="Genomic_DNA"/>
</dbReference>
<comment type="subcellular location">
    <subcellularLocation>
        <location evidence="1">Membrane</location>
        <topology evidence="1">Multi-pass membrane protein</topology>
    </subcellularLocation>
</comment>
<dbReference type="InterPro" id="IPR019185">
    <property type="entry name" value="Integral_membrane_SYS1-rel"/>
</dbReference>
<keyword evidence="2 5" id="KW-0812">Transmembrane</keyword>
<evidence type="ECO:0000256" key="2">
    <source>
        <dbReference type="ARBA" id="ARBA00022692"/>
    </source>
</evidence>
<evidence type="ECO:0000256" key="4">
    <source>
        <dbReference type="ARBA" id="ARBA00023136"/>
    </source>
</evidence>
<evidence type="ECO:0008006" key="8">
    <source>
        <dbReference type="Google" id="ProtNLM"/>
    </source>
</evidence>
<feature type="transmembrane region" description="Helical" evidence="5">
    <location>
        <begin position="87"/>
        <end position="106"/>
    </location>
</feature>
<proteinExistence type="predicted"/>
<protein>
    <recommendedName>
        <fullName evidence="8">Transmembrane protein 244</fullName>
    </recommendedName>
</protein>
<reference evidence="6 7" key="1">
    <citation type="submission" date="2022-05" db="EMBL/GenBank/DDBJ databases">
        <authorList>
            <consortium name="Genoscope - CEA"/>
            <person name="William W."/>
        </authorList>
    </citation>
    <scope>NUCLEOTIDE SEQUENCE [LARGE SCALE GENOMIC DNA]</scope>
</reference>
<dbReference type="PANTHER" id="PTHR12952:SF1">
    <property type="entry name" value="TRANSMEMBRANE PROTEIN 244"/>
    <property type="match status" value="1"/>
</dbReference>
<dbReference type="PANTHER" id="PTHR12952">
    <property type="entry name" value="SYS1"/>
    <property type="match status" value="1"/>
</dbReference>
<feature type="transmembrane region" description="Helical" evidence="5">
    <location>
        <begin position="7"/>
        <end position="26"/>
    </location>
</feature>
<keyword evidence="4 5" id="KW-0472">Membrane</keyword>
<evidence type="ECO:0000256" key="3">
    <source>
        <dbReference type="ARBA" id="ARBA00022989"/>
    </source>
</evidence>